<dbReference type="EMBL" id="LNCU01000025">
    <property type="protein sequence ID" value="KWV59811.1"/>
    <property type="molecule type" value="Genomic_DNA"/>
</dbReference>
<evidence type="ECO:0000313" key="1">
    <source>
        <dbReference type="EMBL" id="KWV59811.1"/>
    </source>
</evidence>
<dbReference type="AlphaFoldDB" id="A0A125QA97"/>
<dbReference type="Proteomes" id="UP000057737">
    <property type="component" value="Unassembled WGS sequence"/>
</dbReference>
<sequence length="130" mass="13851">MLVATQGRPQLILTARAGIGAHGCVQLDHNSHQPTGLTTPRIKIRHAVEGLAAIVELLIESIQGRLGKPGGTSIAATEVPINGLDDRLHAPTRLLLLVAIRRDMTQGAADGLSVKLQHVSRAERGNQFHV</sequence>
<keyword evidence="2" id="KW-1185">Reference proteome</keyword>
<gene>
    <name evidence="1" type="ORF">AS156_30265</name>
</gene>
<organism evidence="1 2">
    <name type="scientific">Bradyrhizobium macuxiense</name>
    <dbReference type="NCBI Taxonomy" id="1755647"/>
    <lineage>
        <taxon>Bacteria</taxon>
        <taxon>Pseudomonadati</taxon>
        <taxon>Pseudomonadota</taxon>
        <taxon>Alphaproteobacteria</taxon>
        <taxon>Hyphomicrobiales</taxon>
        <taxon>Nitrobacteraceae</taxon>
        <taxon>Bradyrhizobium</taxon>
    </lineage>
</organism>
<evidence type="ECO:0000313" key="2">
    <source>
        <dbReference type="Proteomes" id="UP000057737"/>
    </source>
</evidence>
<accession>A0A125QA97</accession>
<comment type="caution">
    <text evidence="1">The sequence shown here is derived from an EMBL/GenBank/DDBJ whole genome shotgun (WGS) entry which is preliminary data.</text>
</comment>
<proteinExistence type="predicted"/>
<name>A0A125QA97_9BRAD</name>
<reference evidence="1 2" key="1">
    <citation type="submission" date="2015-11" db="EMBL/GenBank/DDBJ databases">
        <title>Draft Genome Sequence of the Strain BR 10303 (Bradyrhizobium sp.) isolated from nodules of Centrolobium paraense.</title>
        <authorList>
            <person name="Zelli J.E."/>
            <person name="Simoes-Araujo J.L."/>
            <person name="Barauna A.C."/>
            <person name="Silva K."/>
        </authorList>
    </citation>
    <scope>NUCLEOTIDE SEQUENCE [LARGE SCALE GENOMIC DNA]</scope>
    <source>
        <strain evidence="1 2">BR 10303</strain>
    </source>
</reference>
<protein>
    <submittedName>
        <fullName evidence="1">Uncharacterized protein</fullName>
    </submittedName>
</protein>